<evidence type="ECO:0000256" key="3">
    <source>
        <dbReference type="ARBA" id="ARBA00022741"/>
    </source>
</evidence>
<evidence type="ECO:0000256" key="1">
    <source>
        <dbReference type="ARBA" id="ARBA00005594"/>
    </source>
</evidence>
<evidence type="ECO:0000256" key="5">
    <source>
        <dbReference type="ARBA" id="ARBA00022917"/>
    </source>
</evidence>
<feature type="domain" description="Arginyl tRNA synthetase N-terminal" evidence="11">
    <location>
        <begin position="4"/>
        <end position="89"/>
    </location>
</feature>
<dbReference type="SUPFAM" id="SSF55190">
    <property type="entry name" value="Arginyl-tRNA synthetase (ArgRS), N-terminal 'additional' domain"/>
    <property type="match status" value="1"/>
</dbReference>
<feature type="short sequence motif" description="'HIGH' region" evidence="8">
    <location>
        <begin position="125"/>
        <end position="135"/>
    </location>
</feature>
<protein>
    <recommendedName>
        <fullName evidence="8">Arginine--tRNA ligase</fullName>
        <ecNumber evidence="8">6.1.1.19</ecNumber>
    </recommendedName>
    <alternativeName>
        <fullName evidence="8">Arginyl-tRNA synthetase</fullName>
        <shortName evidence="8">ArgRS</shortName>
    </alternativeName>
</protein>
<dbReference type="Pfam" id="PF05746">
    <property type="entry name" value="DALR_1"/>
    <property type="match status" value="1"/>
</dbReference>
<organism evidence="12 13">
    <name type="scientific">Candidatus Sungbacteria bacterium RIFCSPLOWO2_01_FULL_59_16</name>
    <dbReference type="NCBI Taxonomy" id="1802280"/>
    <lineage>
        <taxon>Bacteria</taxon>
        <taxon>Candidatus Sungiibacteriota</taxon>
    </lineage>
</organism>
<evidence type="ECO:0000256" key="2">
    <source>
        <dbReference type="ARBA" id="ARBA00022598"/>
    </source>
</evidence>
<dbReference type="HAMAP" id="MF_00123">
    <property type="entry name" value="Arg_tRNA_synth"/>
    <property type="match status" value="1"/>
</dbReference>
<evidence type="ECO:0000259" key="10">
    <source>
        <dbReference type="SMART" id="SM00836"/>
    </source>
</evidence>
<comment type="subunit">
    <text evidence="8">Monomer.</text>
</comment>
<dbReference type="InterPro" id="IPR035684">
    <property type="entry name" value="ArgRS_core"/>
</dbReference>
<keyword evidence="8" id="KW-0963">Cytoplasm</keyword>
<evidence type="ECO:0000256" key="9">
    <source>
        <dbReference type="RuleBase" id="RU363038"/>
    </source>
</evidence>
<evidence type="ECO:0000256" key="8">
    <source>
        <dbReference type="HAMAP-Rule" id="MF_00123"/>
    </source>
</evidence>
<dbReference type="Proteomes" id="UP000176705">
    <property type="component" value="Unassembled WGS sequence"/>
</dbReference>
<dbReference type="NCBIfam" id="TIGR00456">
    <property type="entry name" value="argS"/>
    <property type="match status" value="1"/>
</dbReference>
<keyword evidence="2 8" id="KW-0436">Ligase</keyword>
<evidence type="ECO:0000313" key="13">
    <source>
        <dbReference type="Proteomes" id="UP000176705"/>
    </source>
</evidence>
<dbReference type="InterPro" id="IPR009080">
    <property type="entry name" value="tRNAsynth_Ia_anticodon-bd"/>
</dbReference>
<dbReference type="GO" id="GO:0006420">
    <property type="term" value="P:arginyl-tRNA aminoacylation"/>
    <property type="evidence" value="ECO:0007669"/>
    <property type="project" value="UniProtKB-UniRule"/>
</dbReference>
<dbReference type="InterPro" id="IPR008909">
    <property type="entry name" value="DALR_anticod-bd"/>
</dbReference>
<dbReference type="InterPro" id="IPR001278">
    <property type="entry name" value="Arg-tRNA-ligase"/>
</dbReference>
<evidence type="ECO:0000256" key="6">
    <source>
        <dbReference type="ARBA" id="ARBA00023146"/>
    </source>
</evidence>
<dbReference type="Pfam" id="PF00750">
    <property type="entry name" value="tRNA-synt_1d"/>
    <property type="match status" value="1"/>
</dbReference>
<dbReference type="GO" id="GO:0005524">
    <property type="term" value="F:ATP binding"/>
    <property type="evidence" value="ECO:0007669"/>
    <property type="project" value="UniProtKB-UniRule"/>
</dbReference>
<keyword evidence="6 8" id="KW-0030">Aminoacyl-tRNA synthetase</keyword>
<dbReference type="SUPFAM" id="SSF47323">
    <property type="entry name" value="Anticodon-binding domain of a subclass of class I aminoacyl-tRNA synthetases"/>
    <property type="match status" value="1"/>
</dbReference>
<dbReference type="STRING" id="1802280.A3B37_00970"/>
<dbReference type="InterPro" id="IPR036695">
    <property type="entry name" value="Arg-tRNA-synth_N_sf"/>
</dbReference>
<dbReference type="EMBL" id="MHQS01000006">
    <property type="protein sequence ID" value="OHA09100.1"/>
    <property type="molecule type" value="Genomic_DNA"/>
</dbReference>
<comment type="subcellular location">
    <subcellularLocation>
        <location evidence="8">Cytoplasm</location>
    </subcellularLocation>
</comment>
<evidence type="ECO:0000256" key="7">
    <source>
        <dbReference type="ARBA" id="ARBA00049339"/>
    </source>
</evidence>
<dbReference type="InterPro" id="IPR005148">
    <property type="entry name" value="Arg-tRNA-synth_N"/>
</dbReference>
<sequence length="587" mass="65514">MFRSRIREFIKDAAQGMAGAAMLPDFSVEVPEDPAHGDYATNAAMVIAKAAAKQPQDIAIVLKEKIKARGEDLIERAEVAGPGFVNLWISDAYLLEKFPAVLTTGGLHALENWGGKKVMVEFTDPNPFKEFHIGHLYSNIVGEALSRILEGAGASVKRANYQGDVGLHVAKAVWGMQRKLEAGGMSLAELERNTLDERIQFLGQAYAEGARAFDADESAKKEIAELNGKIFARDPQVQEWYTKGRAWSLDYFERIYQRLGTKFDFYYFERDVGEVGLALVREQLKKRVFEESEGAVVFPGEKYGLHRRVFINSEGLPTYEAKELGLAPTKYKNFPYDLSVIVTGSEIIDYFKVLIAALKEIYPSLAEKTRHVAHGMVRLAHGKMSSRTGEVMRAENLLDEVKRRALELMASSEKGTTPMNKDEIAEWVAVGAVKYSLLKVRIGQDIVFDTDTSLNLEGDSGPYLQYAHARLKSILRRREKMNNFSDRLDYSTREEEATPDAVEHQLLVSTLRLPEAMEDALKDFAPNVLANYLYSLAKLANEFYHSHPVIQEPDAAKRKLRIAIVAGVATTLKNGLGLLGIAAPEEM</sequence>
<gene>
    <name evidence="8" type="primary">argS</name>
    <name evidence="12" type="ORF">A3B37_00970</name>
</gene>
<comment type="similarity">
    <text evidence="1 8 9">Belongs to the class-I aminoacyl-tRNA synthetase family.</text>
</comment>
<evidence type="ECO:0000313" key="12">
    <source>
        <dbReference type="EMBL" id="OHA09100.1"/>
    </source>
</evidence>
<dbReference type="EC" id="6.1.1.19" evidence="8"/>
<dbReference type="GO" id="GO:0005737">
    <property type="term" value="C:cytoplasm"/>
    <property type="evidence" value="ECO:0007669"/>
    <property type="project" value="UniProtKB-SubCell"/>
</dbReference>
<dbReference type="SMART" id="SM00836">
    <property type="entry name" value="DALR_1"/>
    <property type="match status" value="1"/>
</dbReference>
<dbReference type="Gene3D" id="1.10.730.10">
    <property type="entry name" value="Isoleucyl-tRNA Synthetase, Domain 1"/>
    <property type="match status" value="1"/>
</dbReference>
<dbReference type="PRINTS" id="PR01038">
    <property type="entry name" value="TRNASYNTHARG"/>
</dbReference>
<comment type="catalytic activity">
    <reaction evidence="7 8">
        <text>tRNA(Arg) + L-arginine + ATP = L-arginyl-tRNA(Arg) + AMP + diphosphate</text>
        <dbReference type="Rhea" id="RHEA:20301"/>
        <dbReference type="Rhea" id="RHEA-COMP:9658"/>
        <dbReference type="Rhea" id="RHEA-COMP:9673"/>
        <dbReference type="ChEBI" id="CHEBI:30616"/>
        <dbReference type="ChEBI" id="CHEBI:32682"/>
        <dbReference type="ChEBI" id="CHEBI:33019"/>
        <dbReference type="ChEBI" id="CHEBI:78442"/>
        <dbReference type="ChEBI" id="CHEBI:78513"/>
        <dbReference type="ChEBI" id="CHEBI:456215"/>
        <dbReference type="EC" id="6.1.1.19"/>
    </reaction>
</comment>
<dbReference type="PANTHER" id="PTHR11956">
    <property type="entry name" value="ARGINYL-TRNA SYNTHETASE"/>
    <property type="match status" value="1"/>
</dbReference>
<reference evidence="12 13" key="1">
    <citation type="journal article" date="2016" name="Nat. Commun.">
        <title>Thousands of microbial genomes shed light on interconnected biogeochemical processes in an aquifer system.</title>
        <authorList>
            <person name="Anantharaman K."/>
            <person name="Brown C.T."/>
            <person name="Hug L.A."/>
            <person name="Sharon I."/>
            <person name="Castelle C.J."/>
            <person name="Probst A.J."/>
            <person name="Thomas B.C."/>
            <person name="Singh A."/>
            <person name="Wilkins M.J."/>
            <person name="Karaoz U."/>
            <person name="Brodie E.L."/>
            <person name="Williams K.H."/>
            <person name="Hubbard S.S."/>
            <person name="Banfield J.F."/>
        </authorList>
    </citation>
    <scope>NUCLEOTIDE SEQUENCE [LARGE SCALE GENOMIC DNA]</scope>
</reference>
<dbReference type="AlphaFoldDB" id="A0A1G2LBY4"/>
<dbReference type="SMART" id="SM01016">
    <property type="entry name" value="Arg_tRNA_synt_N"/>
    <property type="match status" value="1"/>
</dbReference>
<dbReference type="PANTHER" id="PTHR11956:SF5">
    <property type="entry name" value="ARGININE--TRNA LIGASE, CYTOPLASMIC"/>
    <property type="match status" value="1"/>
</dbReference>
<proteinExistence type="inferred from homology"/>
<dbReference type="InterPro" id="IPR014729">
    <property type="entry name" value="Rossmann-like_a/b/a_fold"/>
</dbReference>
<keyword evidence="5 8" id="KW-0648">Protein biosynthesis</keyword>
<dbReference type="Gene3D" id="3.30.1360.70">
    <property type="entry name" value="Arginyl tRNA synthetase N-terminal domain"/>
    <property type="match status" value="1"/>
</dbReference>
<keyword evidence="3 8" id="KW-0547">Nucleotide-binding</keyword>
<accession>A0A1G2LBY4</accession>
<dbReference type="Pfam" id="PF03485">
    <property type="entry name" value="Arg_tRNA_synt_N"/>
    <property type="match status" value="1"/>
</dbReference>
<dbReference type="Gene3D" id="3.40.50.620">
    <property type="entry name" value="HUPs"/>
    <property type="match status" value="1"/>
</dbReference>
<dbReference type="GO" id="GO:0004814">
    <property type="term" value="F:arginine-tRNA ligase activity"/>
    <property type="evidence" value="ECO:0007669"/>
    <property type="project" value="UniProtKB-UniRule"/>
</dbReference>
<keyword evidence="4 8" id="KW-0067">ATP-binding</keyword>
<feature type="domain" description="DALR anticodon binding" evidence="10">
    <location>
        <begin position="464"/>
        <end position="587"/>
    </location>
</feature>
<evidence type="ECO:0000259" key="11">
    <source>
        <dbReference type="SMART" id="SM01016"/>
    </source>
</evidence>
<name>A0A1G2LBY4_9BACT</name>
<evidence type="ECO:0000256" key="4">
    <source>
        <dbReference type="ARBA" id="ARBA00022840"/>
    </source>
</evidence>
<dbReference type="SUPFAM" id="SSF52374">
    <property type="entry name" value="Nucleotidylyl transferase"/>
    <property type="match status" value="1"/>
</dbReference>
<comment type="caution">
    <text evidence="12">The sequence shown here is derived from an EMBL/GenBank/DDBJ whole genome shotgun (WGS) entry which is preliminary data.</text>
</comment>